<comment type="subcellular location">
    <subcellularLocation>
        <location evidence="1">Cell membrane</location>
        <topology evidence="1">Multi-pass membrane protein</topology>
    </subcellularLocation>
</comment>
<keyword evidence="4 6" id="KW-1133">Transmembrane helix</keyword>
<evidence type="ECO:0000256" key="4">
    <source>
        <dbReference type="ARBA" id="ARBA00022989"/>
    </source>
</evidence>
<dbReference type="GO" id="GO:0015171">
    <property type="term" value="F:amino acid transmembrane transporter activity"/>
    <property type="evidence" value="ECO:0007669"/>
    <property type="project" value="TreeGrafter"/>
</dbReference>
<sequence length="196" mass="21526">MGSFLSYYIISALTVASPGSAVIFTITNTITKGRLAAVRGFIGVALGILIVGYVSHEILVHIGKQFSQGLAWVSLFGGAYFLWQAIGLFRDKPKKQGSNKVVSTELISRVMISLSNPKALLFFTSVFPLYFNSEIHYSVFIIAFAVNVLLIHSLYCLGASRFKTGASHQDRVWKGITIALYLFLSVACFLNSMNQL</sequence>
<gene>
    <name evidence="7" type="ORF">JCM19231_3677</name>
</gene>
<feature type="transmembrane region" description="Helical" evidence="6">
    <location>
        <begin position="110"/>
        <end position="131"/>
    </location>
</feature>
<dbReference type="Proteomes" id="UP000031671">
    <property type="component" value="Unassembled WGS sequence"/>
</dbReference>
<keyword evidence="5 6" id="KW-0472">Membrane</keyword>
<protein>
    <submittedName>
        <fullName evidence="7">Homoserine/homoserine lactone efflux protein</fullName>
    </submittedName>
</protein>
<organism evidence="7 8">
    <name type="scientific">Vibrio ishigakensis</name>
    <dbReference type="NCBI Taxonomy" id="1481914"/>
    <lineage>
        <taxon>Bacteria</taxon>
        <taxon>Pseudomonadati</taxon>
        <taxon>Pseudomonadota</taxon>
        <taxon>Gammaproteobacteria</taxon>
        <taxon>Vibrionales</taxon>
        <taxon>Vibrionaceae</taxon>
        <taxon>Vibrio</taxon>
    </lineage>
</organism>
<keyword evidence="3 6" id="KW-0812">Transmembrane</keyword>
<keyword evidence="2" id="KW-1003">Cell membrane</keyword>
<evidence type="ECO:0000256" key="2">
    <source>
        <dbReference type="ARBA" id="ARBA00022475"/>
    </source>
</evidence>
<feature type="transmembrane region" description="Helical" evidence="6">
    <location>
        <begin position="137"/>
        <end position="160"/>
    </location>
</feature>
<proteinExistence type="predicted"/>
<dbReference type="InterPro" id="IPR001123">
    <property type="entry name" value="LeuE-type"/>
</dbReference>
<feature type="transmembrane region" description="Helical" evidence="6">
    <location>
        <begin position="69"/>
        <end position="89"/>
    </location>
</feature>
<reference evidence="7 8" key="2">
    <citation type="submission" date="2015-01" db="EMBL/GenBank/DDBJ databases">
        <authorList>
            <consortium name="NBRP consortium"/>
            <person name="Sawabe T."/>
            <person name="Meirelles P."/>
            <person name="Feng G."/>
            <person name="Sayaka M."/>
            <person name="Hattori M."/>
            <person name="Ohkuma M."/>
        </authorList>
    </citation>
    <scope>NUCLEOTIDE SEQUENCE [LARGE SCALE GENOMIC DNA]</scope>
    <source>
        <strain evidence="8">JCM 19231</strain>
    </source>
</reference>
<evidence type="ECO:0000256" key="1">
    <source>
        <dbReference type="ARBA" id="ARBA00004651"/>
    </source>
</evidence>
<evidence type="ECO:0000256" key="3">
    <source>
        <dbReference type="ARBA" id="ARBA00022692"/>
    </source>
</evidence>
<dbReference type="PANTHER" id="PTHR30086:SF20">
    <property type="entry name" value="ARGININE EXPORTER PROTEIN ARGO-RELATED"/>
    <property type="match status" value="1"/>
</dbReference>
<comment type="caution">
    <text evidence="7">The sequence shown here is derived from an EMBL/GenBank/DDBJ whole genome shotgun (WGS) entry which is preliminary data.</text>
</comment>
<keyword evidence="8" id="KW-1185">Reference proteome</keyword>
<evidence type="ECO:0000256" key="6">
    <source>
        <dbReference type="SAM" id="Phobius"/>
    </source>
</evidence>
<dbReference type="EMBL" id="BBRZ01000001">
    <property type="protein sequence ID" value="GAM54157.1"/>
    <property type="molecule type" value="Genomic_DNA"/>
</dbReference>
<evidence type="ECO:0000256" key="5">
    <source>
        <dbReference type="ARBA" id="ARBA00023136"/>
    </source>
</evidence>
<dbReference type="GO" id="GO:0005886">
    <property type="term" value="C:plasma membrane"/>
    <property type="evidence" value="ECO:0007669"/>
    <property type="project" value="UniProtKB-SubCell"/>
</dbReference>
<name>A0A0B8NP82_9VIBR</name>
<feature type="transmembrane region" description="Helical" evidence="6">
    <location>
        <begin position="172"/>
        <end position="193"/>
    </location>
</feature>
<evidence type="ECO:0000313" key="8">
    <source>
        <dbReference type="Proteomes" id="UP000031671"/>
    </source>
</evidence>
<dbReference type="RefSeq" id="WP_261836968.1">
    <property type="nucleotide sequence ID" value="NZ_AP024882.1"/>
</dbReference>
<evidence type="ECO:0000313" key="7">
    <source>
        <dbReference type="EMBL" id="GAM54157.1"/>
    </source>
</evidence>
<accession>A0A0B8NP82</accession>
<dbReference type="PANTHER" id="PTHR30086">
    <property type="entry name" value="ARGININE EXPORTER PROTEIN ARGO"/>
    <property type="match status" value="1"/>
</dbReference>
<feature type="transmembrane region" description="Helical" evidence="6">
    <location>
        <begin position="36"/>
        <end position="54"/>
    </location>
</feature>
<reference evidence="7 8" key="1">
    <citation type="submission" date="2015-01" db="EMBL/GenBank/DDBJ databases">
        <title>Vibrio sp. C1 JCM 19231 whole genome shotgun sequence.</title>
        <authorList>
            <person name="Sawabe T."/>
            <person name="Meirelles P."/>
            <person name="Feng G."/>
            <person name="Sayaka M."/>
            <person name="Hattori M."/>
            <person name="Ohkuma M."/>
        </authorList>
    </citation>
    <scope>NUCLEOTIDE SEQUENCE [LARGE SCALE GENOMIC DNA]</scope>
    <source>
        <strain evidence="8">JCM 19231</strain>
    </source>
</reference>
<dbReference type="Pfam" id="PF01810">
    <property type="entry name" value="LysE"/>
    <property type="match status" value="1"/>
</dbReference>
<feature type="transmembrane region" description="Helical" evidence="6">
    <location>
        <begin position="6"/>
        <end position="24"/>
    </location>
</feature>
<dbReference type="AlphaFoldDB" id="A0A0B8NP82"/>